<proteinExistence type="predicted"/>
<organism evidence="1 2">
    <name type="scientific">Lachnellula suecica</name>
    <dbReference type="NCBI Taxonomy" id="602035"/>
    <lineage>
        <taxon>Eukaryota</taxon>
        <taxon>Fungi</taxon>
        <taxon>Dikarya</taxon>
        <taxon>Ascomycota</taxon>
        <taxon>Pezizomycotina</taxon>
        <taxon>Leotiomycetes</taxon>
        <taxon>Helotiales</taxon>
        <taxon>Lachnaceae</taxon>
        <taxon>Lachnellula</taxon>
    </lineage>
</organism>
<keyword evidence="2" id="KW-1185">Reference proteome</keyword>
<reference evidence="1 2" key="1">
    <citation type="submission" date="2018-05" db="EMBL/GenBank/DDBJ databases">
        <title>Genome sequencing and assembly of the regulated plant pathogen Lachnellula willkommii and related sister species for the development of diagnostic species identification markers.</title>
        <authorList>
            <person name="Giroux E."/>
            <person name="Bilodeau G."/>
        </authorList>
    </citation>
    <scope>NUCLEOTIDE SEQUENCE [LARGE SCALE GENOMIC DNA]</scope>
    <source>
        <strain evidence="1 2">CBS 268.59</strain>
    </source>
</reference>
<evidence type="ECO:0000313" key="2">
    <source>
        <dbReference type="Proteomes" id="UP000469558"/>
    </source>
</evidence>
<dbReference type="Proteomes" id="UP000469558">
    <property type="component" value="Unassembled WGS sequence"/>
</dbReference>
<dbReference type="OrthoDB" id="4793569at2759"/>
<dbReference type="EMBL" id="QGMK01000819">
    <property type="protein sequence ID" value="TVY78215.1"/>
    <property type="molecule type" value="Genomic_DNA"/>
</dbReference>
<sequence>MDSNMSQIVRVGSSTSFSTTGTADTSSHHHTFSSLNSLAKLPSWLQESWLNLYHRHERIGVAAGALSMGMAVMTREMVEMHIQQAPEARALKDYLPVADNSNIRFIGWRQKLQTWPRE</sequence>
<dbReference type="AlphaFoldDB" id="A0A8T9C4G1"/>
<accession>A0A8T9C4G1</accession>
<name>A0A8T9C4G1_9HELO</name>
<protein>
    <submittedName>
        <fullName evidence="1">Uncharacterized protein</fullName>
    </submittedName>
</protein>
<comment type="caution">
    <text evidence="1">The sequence shown here is derived from an EMBL/GenBank/DDBJ whole genome shotgun (WGS) entry which is preliminary data.</text>
</comment>
<evidence type="ECO:0000313" key="1">
    <source>
        <dbReference type="EMBL" id="TVY78215.1"/>
    </source>
</evidence>
<gene>
    <name evidence="1" type="ORF">LSUE1_G004671</name>
</gene>